<dbReference type="NCBIfam" id="NF010635">
    <property type="entry name" value="PRK14032.1"/>
    <property type="match status" value="1"/>
</dbReference>
<evidence type="ECO:0000313" key="8">
    <source>
        <dbReference type="Proteomes" id="UP000823868"/>
    </source>
</evidence>
<dbReference type="GO" id="GO:0005975">
    <property type="term" value="P:carbohydrate metabolic process"/>
    <property type="evidence" value="ECO:0007669"/>
    <property type="project" value="TreeGrafter"/>
</dbReference>
<dbReference type="GO" id="GO:0006099">
    <property type="term" value="P:tricarboxylic acid cycle"/>
    <property type="evidence" value="ECO:0007669"/>
    <property type="project" value="InterPro"/>
</dbReference>
<evidence type="ECO:0000256" key="2">
    <source>
        <dbReference type="ARBA" id="ARBA00010566"/>
    </source>
</evidence>
<dbReference type="Gene3D" id="1.10.580.10">
    <property type="entry name" value="Citrate Synthase, domain 1"/>
    <property type="match status" value="1"/>
</dbReference>
<comment type="pathway">
    <text evidence="1">Carbohydrate metabolism; tricarboxylic acid cycle.</text>
</comment>
<feature type="active site" evidence="6">
    <location>
        <position position="332"/>
    </location>
</feature>
<evidence type="ECO:0000256" key="5">
    <source>
        <dbReference type="PIRNR" id="PIRNR001369"/>
    </source>
</evidence>
<protein>
    <recommendedName>
        <fullName evidence="5">Citrate synthase</fullName>
    </recommendedName>
</protein>
<dbReference type="SUPFAM" id="SSF48256">
    <property type="entry name" value="Citrate synthase"/>
    <property type="match status" value="1"/>
</dbReference>
<dbReference type="PIRSF" id="PIRSF001369">
    <property type="entry name" value="Citrate_synth"/>
    <property type="match status" value="1"/>
</dbReference>
<name>A0A9D1YC92_9FIRM</name>
<evidence type="ECO:0000256" key="3">
    <source>
        <dbReference type="ARBA" id="ARBA00022679"/>
    </source>
</evidence>
<evidence type="ECO:0000256" key="6">
    <source>
        <dbReference type="PIRSR" id="PIRSR001369-1"/>
    </source>
</evidence>
<reference evidence="7" key="2">
    <citation type="submission" date="2021-04" db="EMBL/GenBank/DDBJ databases">
        <authorList>
            <person name="Gilroy R."/>
        </authorList>
    </citation>
    <scope>NUCLEOTIDE SEQUENCE</scope>
    <source>
        <strain evidence="7">ChiBcec16_6824</strain>
    </source>
</reference>
<dbReference type="PANTHER" id="PTHR11739:SF4">
    <property type="entry name" value="CITRATE SYNTHASE, PEROXISOMAL"/>
    <property type="match status" value="1"/>
</dbReference>
<feature type="active site" evidence="6">
    <location>
        <position position="391"/>
    </location>
</feature>
<reference evidence="7" key="1">
    <citation type="journal article" date="2021" name="PeerJ">
        <title>Extensive microbial diversity within the chicken gut microbiome revealed by metagenomics and culture.</title>
        <authorList>
            <person name="Gilroy R."/>
            <person name="Ravi A."/>
            <person name="Getino M."/>
            <person name="Pursley I."/>
            <person name="Horton D.L."/>
            <person name="Alikhan N.F."/>
            <person name="Baker D."/>
            <person name="Gharbi K."/>
            <person name="Hall N."/>
            <person name="Watson M."/>
            <person name="Adriaenssens E.M."/>
            <person name="Foster-Nyarko E."/>
            <person name="Jarju S."/>
            <person name="Secka A."/>
            <person name="Antonio M."/>
            <person name="Oren A."/>
            <person name="Chaudhuri R.R."/>
            <person name="La Ragione R."/>
            <person name="Hildebrand F."/>
            <person name="Pallen M.J."/>
        </authorList>
    </citation>
    <scope>NUCLEOTIDE SEQUENCE</scope>
    <source>
        <strain evidence="7">ChiBcec16_6824</strain>
    </source>
</reference>
<dbReference type="PRINTS" id="PR00143">
    <property type="entry name" value="CITRTSNTHASE"/>
</dbReference>
<dbReference type="InterPro" id="IPR024176">
    <property type="entry name" value="Citrate_synthase_bac-typ"/>
</dbReference>
<proteinExistence type="inferred from homology"/>
<evidence type="ECO:0000313" key="7">
    <source>
        <dbReference type="EMBL" id="HIY21701.1"/>
    </source>
</evidence>
<keyword evidence="3 5" id="KW-0808">Transferase</keyword>
<sequence>MATNPNYGLITPEIQALAEMTRNNSSIDPADYVRYDVKRGLRDLNGKGVVAGLTEISDIIAKKVVDGKAVPCDGELYYRGVNVQELVDGVLKERRFGFEETAYLLMLGRLPSAKELEEFRAQLSYYRSLPNNFVRDVILKAPSGDIMNSLARSVLNLASYDENADDISLPNVMRQCMQLVAVFPLLAVYGYQAYHYKEGNSLYIHAPNPEHSTAETILALLRPDSSYSYWEAHVLDICLMLHAEHGGGNNSTFTTHVVTSSGTDTYSCMAAALASLKGPRHGGANIKVIRMFEDMKQVVHDWKDEDEVRRYLQALLDKKAFDKSGLIYGMGHAVYSLSDPRANILHGMVEKLSREKGRMEEYELYSMVERLGPEIIAGERKMYKGVSANVDFYSGFVYHMLDLPLELYTPLFAMARVAGWGAHRMEELINMGKIIRPAYQYVGRHQPYCPLSER</sequence>
<accession>A0A9D1YC92</accession>
<dbReference type="AlphaFoldDB" id="A0A9D1YC92"/>
<dbReference type="InterPro" id="IPR002020">
    <property type="entry name" value="Citrate_synthase"/>
</dbReference>
<evidence type="ECO:0000256" key="1">
    <source>
        <dbReference type="ARBA" id="ARBA00005163"/>
    </source>
</evidence>
<dbReference type="InterPro" id="IPR016143">
    <property type="entry name" value="Citrate_synth-like_sm_a-sub"/>
</dbReference>
<dbReference type="InterPro" id="IPR016142">
    <property type="entry name" value="Citrate_synth-like_lrg_a-sub"/>
</dbReference>
<organism evidence="7 8">
    <name type="scientific">Candidatus Flavonifractor merdigallinarum</name>
    <dbReference type="NCBI Taxonomy" id="2838589"/>
    <lineage>
        <taxon>Bacteria</taxon>
        <taxon>Bacillati</taxon>
        <taxon>Bacillota</taxon>
        <taxon>Clostridia</taxon>
        <taxon>Eubacteriales</taxon>
        <taxon>Oscillospiraceae</taxon>
        <taxon>Flavonifractor</taxon>
    </lineage>
</organism>
<gene>
    <name evidence="7" type="ORF">H9841_07375</name>
</gene>
<dbReference type="Gene3D" id="1.10.230.10">
    <property type="entry name" value="Cytochrome P450-Terp, domain 2"/>
    <property type="match status" value="1"/>
</dbReference>
<comment type="similarity">
    <text evidence="2 5">Belongs to the citrate synthase family.</text>
</comment>
<dbReference type="Proteomes" id="UP000823868">
    <property type="component" value="Unassembled WGS sequence"/>
</dbReference>
<dbReference type="GO" id="GO:0036440">
    <property type="term" value="F:citrate synthase activity"/>
    <property type="evidence" value="ECO:0007669"/>
    <property type="project" value="UniProtKB-EC"/>
</dbReference>
<comment type="catalytic activity">
    <reaction evidence="4">
        <text>oxaloacetate + acetyl-CoA + H2O = citrate + CoA + H(+)</text>
        <dbReference type="Rhea" id="RHEA:16845"/>
        <dbReference type="ChEBI" id="CHEBI:15377"/>
        <dbReference type="ChEBI" id="CHEBI:15378"/>
        <dbReference type="ChEBI" id="CHEBI:16452"/>
        <dbReference type="ChEBI" id="CHEBI:16947"/>
        <dbReference type="ChEBI" id="CHEBI:57287"/>
        <dbReference type="ChEBI" id="CHEBI:57288"/>
        <dbReference type="EC" id="2.3.3.16"/>
    </reaction>
</comment>
<dbReference type="CDD" id="cd06113">
    <property type="entry name" value="citrate_synt_like_1_2"/>
    <property type="match status" value="1"/>
</dbReference>
<dbReference type="InterPro" id="IPR036969">
    <property type="entry name" value="Citrate_synthase_sf"/>
</dbReference>
<dbReference type="EMBL" id="DXDX01000136">
    <property type="protein sequence ID" value="HIY21701.1"/>
    <property type="molecule type" value="Genomic_DNA"/>
</dbReference>
<dbReference type="GO" id="GO:0005829">
    <property type="term" value="C:cytosol"/>
    <property type="evidence" value="ECO:0007669"/>
    <property type="project" value="TreeGrafter"/>
</dbReference>
<dbReference type="PANTHER" id="PTHR11739">
    <property type="entry name" value="CITRATE SYNTHASE"/>
    <property type="match status" value="1"/>
</dbReference>
<evidence type="ECO:0000256" key="4">
    <source>
        <dbReference type="ARBA" id="ARBA00049288"/>
    </source>
</evidence>
<dbReference type="Pfam" id="PF00285">
    <property type="entry name" value="Citrate_synt"/>
    <property type="match status" value="1"/>
</dbReference>
<comment type="caution">
    <text evidence="7">The sequence shown here is derived from an EMBL/GenBank/DDBJ whole genome shotgun (WGS) entry which is preliminary data.</text>
</comment>